<dbReference type="InterPro" id="IPR015915">
    <property type="entry name" value="Kelch-typ_b-propeller"/>
</dbReference>
<dbReference type="EMBL" id="OU015568">
    <property type="protein sequence ID" value="CAG5078114.1"/>
    <property type="molecule type" value="Genomic_DNA"/>
</dbReference>
<name>A0ABN7RI25_OIKDI</name>
<dbReference type="SUPFAM" id="SSF50965">
    <property type="entry name" value="Galactose oxidase, central domain"/>
    <property type="match status" value="1"/>
</dbReference>
<proteinExistence type="predicted"/>
<protein>
    <submittedName>
        <fullName evidence="1">Oidioi.mRNA.OKI2018_I69.PAR.g8904.t1.cds</fullName>
    </submittedName>
</protein>
<dbReference type="InterPro" id="IPR011043">
    <property type="entry name" value="Gal_Oxase/kelch_b-propeller"/>
</dbReference>
<gene>
    <name evidence="1" type="ORF">OKIOD_LOCUS462</name>
</gene>
<dbReference type="Proteomes" id="UP001158576">
    <property type="component" value="Chromosome PAR"/>
</dbReference>
<evidence type="ECO:0000313" key="1">
    <source>
        <dbReference type="EMBL" id="CAG5078114.1"/>
    </source>
</evidence>
<keyword evidence="2" id="KW-1185">Reference proteome</keyword>
<organism evidence="1 2">
    <name type="scientific">Oikopleura dioica</name>
    <name type="common">Tunicate</name>
    <dbReference type="NCBI Taxonomy" id="34765"/>
    <lineage>
        <taxon>Eukaryota</taxon>
        <taxon>Metazoa</taxon>
        <taxon>Chordata</taxon>
        <taxon>Tunicata</taxon>
        <taxon>Appendicularia</taxon>
        <taxon>Copelata</taxon>
        <taxon>Oikopleuridae</taxon>
        <taxon>Oikopleura</taxon>
    </lineage>
</organism>
<accession>A0ABN7RI25</accession>
<reference evidence="1 2" key="1">
    <citation type="submission" date="2021-04" db="EMBL/GenBank/DDBJ databases">
        <authorList>
            <person name="Bliznina A."/>
        </authorList>
    </citation>
    <scope>NUCLEOTIDE SEQUENCE [LARGE SCALE GENOMIC DNA]</scope>
</reference>
<evidence type="ECO:0000313" key="2">
    <source>
        <dbReference type="Proteomes" id="UP001158576"/>
    </source>
</evidence>
<sequence>MLTIIFSFFFACSGFRPNLYNTTCQDEDLALKCDSFCYTDFLTCKDDCEDSSCERNCLADYTECYEQCPCFRKCPNGCDDCPNSICSCKNPELNNPFYQQCINEAMYNAKHCVKNCTASPSCYNKCFNSFDLESEMCPCNSRCPRGCPCDDGYNCQGFYMLLSQYSTKNTYILSADGHFKENRYFSTPHANFLNYAGHAILNGEVFLFGGSQNRYKIGKISGCELIDTGKRLINSFGTDYGATVTIPEVKDEVVICAGASSADKCEGFDGETSFSLSNLMVKHEFACMATYQTQAVIVAGGNTNTVELLAVTGWQNEPVFPGGTVKRLSCVSVGDGLITTGGYTEETSSHLKNVYLFRDERWTVAGQLQNNFNYHSMLFHENYFIAFGGNDFYAVERAEWNGEAVVSSETFFTHEGSQHRPIIFETTPDTCKEFCSEDYCYIM</sequence>
<dbReference type="Gene3D" id="2.120.10.80">
    <property type="entry name" value="Kelch-type beta propeller"/>
    <property type="match status" value="1"/>
</dbReference>